<dbReference type="PROSITE" id="PS50195">
    <property type="entry name" value="PX"/>
    <property type="match status" value="1"/>
</dbReference>
<comment type="subcellular location">
    <subcellularLocation>
        <location evidence="3">Cytoplasm</location>
    </subcellularLocation>
    <subcellularLocation>
        <location evidence="2">Golgi apparatus membrane</location>
        <topology evidence="2">Peripheral membrane protein</topology>
        <orientation evidence="2">Cytoplasmic side</orientation>
    </subcellularLocation>
    <subcellularLocation>
        <location evidence="1">Prevacuolar compartment membrane</location>
        <topology evidence="1">Peripheral membrane protein</topology>
        <orientation evidence="1">Cytoplasmic side</orientation>
    </subcellularLocation>
</comment>
<dbReference type="OrthoDB" id="5227681at2759"/>
<dbReference type="GO" id="GO:0000139">
    <property type="term" value="C:Golgi membrane"/>
    <property type="evidence" value="ECO:0007669"/>
    <property type="project" value="UniProtKB-SubCell"/>
</dbReference>
<keyword evidence="8" id="KW-0653">Protein transport</keyword>
<reference evidence="15" key="1">
    <citation type="submission" date="2016-05" db="EMBL/GenBank/DDBJ databases">
        <title>Comparative genomics of biotechnologically important yeasts.</title>
        <authorList>
            <consortium name="DOE Joint Genome Institute"/>
            <person name="Riley R."/>
            <person name="Haridas S."/>
            <person name="Wolfe K.H."/>
            <person name="Lopes M.R."/>
            <person name="Hittinger C.T."/>
            <person name="Goker M."/>
            <person name="Salamov A."/>
            <person name="Wisecaver J."/>
            <person name="Long T.M."/>
            <person name="Aerts A.L."/>
            <person name="Barry K."/>
            <person name="Choi C."/>
            <person name="Clum A."/>
            <person name="Coughlan A.Y."/>
            <person name="Deshpande S."/>
            <person name="Douglass A.P."/>
            <person name="Hanson S.J."/>
            <person name="Klenk H.-P."/>
            <person name="Labutti K."/>
            <person name="Lapidus A."/>
            <person name="Lindquist E."/>
            <person name="Lipzen A."/>
            <person name="Meier-Kolthoff J.P."/>
            <person name="Ohm R.A."/>
            <person name="Otillar R.P."/>
            <person name="Pangilinan J."/>
            <person name="Peng Y."/>
            <person name="Rokas A."/>
            <person name="Rosa C.A."/>
            <person name="Scheuner C."/>
            <person name="Sibirny A.A."/>
            <person name="Slot J.C."/>
            <person name="Stielow J.B."/>
            <person name="Sun H."/>
            <person name="Kurtzman C.P."/>
            <person name="Blackwell M."/>
            <person name="Grigoriev I.V."/>
            <person name="Jeffries T.W."/>
        </authorList>
    </citation>
    <scope>NUCLEOTIDE SEQUENCE [LARGE SCALE GENOMIC DNA]</scope>
    <source>
        <strain evidence="15">NRRL Y-1933</strain>
    </source>
</reference>
<evidence type="ECO:0000256" key="2">
    <source>
        <dbReference type="ARBA" id="ARBA00004255"/>
    </source>
</evidence>
<keyword evidence="15" id="KW-1185">Reference proteome</keyword>
<dbReference type="GO" id="GO:0030904">
    <property type="term" value="C:retromer complex"/>
    <property type="evidence" value="ECO:0007669"/>
    <property type="project" value="TreeGrafter"/>
</dbReference>
<dbReference type="EMBL" id="KV454543">
    <property type="protein sequence ID" value="ODV66038.1"/>
    <property type="molecule type" value="Genomic_DNA"/>
</dbReference>
<dbReference type="SMART" id="SM00312">
    <property type="entry name" value="PX"/>
    <property type="match status" value="1"/>
</dbReference>
<dbReference type="SUPFAM" id="SSF64268">
    <property type="entry name" value="PX domain"/>
    <property type="match status" value="1"/>
</dbReference>
<name>A0A1E4RFK6_9ASCO</name>
<dbReference type="GO" id="GO:0034499">
    <property type="term" value="P:late endosome to Golgi transport"/>
    <property type="evidence" value="ECO:0007669"/>
    <property type="project" value="TreeGrafter"/>
</dbReference>
<dbReference type="PANTHER" id="PTHR45963:SF2">
    <property type="entry name" value="RE52028P"/>
    <property type="match status" value="1"/>
</dbReference>
<dbReference type="RefSeq" id="XP_020075105.1">
    <property type="nucleotide sequence ID" value="XM_020218876.1"/>
</dbReference>
<accession>A0A1E4RFK6</accession>
<evidence type="ECO:0000256" key="7">
    <source>
        <dbReference type="ARBA" id="ARBA00022490"/>
    </source>
</evidence>
<dbReference type="InterPro" id="IPR051074">
    <property type="entry name" value="Sorting_Nexin"/>
</dbReference>
<dbReference type="AlphaFoldDB" id="A0A1E4RFK6"/>
<evidence type="ECO:0000256" key="8">
    <source>
        <dbReference type="ARBA" id="ARBA00022927"/>
    </source>
</evidence>
<feature type="domain" description="PX" evidence="13">
    <location>
        <begin position="32"/>
        <end position="157"/>
    </location>
</feature>
<evidence type="ECO:0000256" key="4">
    <source>
        <dbReference type="ARBA" id="ARBA00010883"/>
    </source>
</evidence>
<dbReference type="Gene3D" id="3.30.1520.10">
    <property type="entry name" value="Phox-like domain"/>
    <property type="match status" value="1"/>
</dbReference>
<keyword evidence="10" id="KW-0446">Lipid-binding</keyword>
<protein>
    <recommendedName>
        <fullName evidence="5">Sorting nexin-3</fullName>
    </recommendedName>
</protein>
<dbReference type="GO" id="GO:0031901">
    <property type="term" value="C:early endosome membrane"/>
    <property type="evidence" value="ECO:0007669"/>
    <property type="project" value="TreeGrafter"/>
</dbReference>
<evidence type="ECO:0000256" key="9">
    <source>
        <dbReference type="ARBA" id="ARBA00023034"/>
    </source>
</evidence>
<keyword evidence="9" id="KW-0333">Golgi apparatus</keyword>
<proteinExistence type="inferred from homology"/>
<organism evidence="14 15">
    <name type="scientific">Hyphopichia burtonii NRRL Y-1933</name>
    <dbReference type="NCBI Taxonomy" id="984485"/>
    <lineage>
        <taxon>Eukaryota</taxon>
        <taxon>Fungi</taxon>
        <taxon>Dikarya</taxon>
        <taxon>Ascomycota</taxon>
        <taxon>Saccharomycotina</taxon>
        <taxon>Pichiomycetes</taxon>
        <taxon>Debaryomycetaceae</taxon>
        <taxon>Hyphopichia</taxon>
    </lineage>
</organism>
<dbReference type="PANTHER" id="PTHR45963">
    <property type="entry name" value="RE52028P"/>
    <property type="match status" value="1"/>
</dbReference>
<evidence type="ECO:0000256" key="11">
    <source>
        <dbReference type="ARBA" id="ARBA00023136"/>
    </source>
</evidence>
<dbReference type="GeneID" id="30993426"/>
<sequence>MSKPFQPISDVINTSGTRHAHQSFNEIYGEPENFLEIEVRNPQTHMGKELYTDYEIVCRTNIPAFKKRNSRVRRRYRDFVNFKKILEQETTRVIIPSLPGKILLNSNKFNDLNIEKRRQGLEKFLVIVSGHPLLQTGSRTLIDFIQNDHWEPKNIYY</sequence>
<evidence type="ECO:0000313" key="14">
    <source>
        <dbReference type="EMBL" id="ODV66038.1"/>
    </source>
</evidence>
<keyword evidence="6" id="KW-0813">Transport</keyword>
<dbReference type="STRING" id="984485.A0A1E4RFK6"/>
<keyword evidence="11" id="KW-0472">Membrane</keyword>
<keyword evidence="7" id="KW-0963">Cytoplasm</keyword>
<evidence type="ECO:0000256" key="3">
    <source>
        <dbReference type="ARBA" id="ARBA00004496"/>
    </source>
</evidence>
<comment type="similarity">
    <text evidence="4">Belongs to the sorting nexin family.</text>
</comment>
<evidence type="ECO:0000256" key="10">
    <source>
        <dbReference type="ARBA" id="ARBA00023121"/>
    </source>
</evidence>
<dbReference type="GO" id="GO:0032456">
    <property type="term" value="P:endocytic recycling"/>
    <property type="evidence" value="ECO:0007669"/>
    <property type="project" value="TreeGrafter"/>
</dbReference>
<dbReference type="Proteomes" id="UP000095085">
    <property type="component" value="Unassembled WGS sequence"/>
</dbReference>
<evidence type="ECO:0000256" key="6">
    <source>
        <dbReference type="ARBA" id="ARBA00022448"/>
    </source>
</evidence>
<gene>
    <name evidence="14" type="ORF">HYPBUDRAFT_112035</name>
</gene>
<evidence type="ECO:0000256" key="12">
    <source>
        <dbReference type="ARBA" id="ARBA00025533"/>
    </source>
</evidence>
<dbReference type="GO" id="GO:0015031">
    <property type="term" value="P:protein transport"/>
    <property type="evidence" value="ECO:0007669"/>
    <property type="project" value="UniProtKB-KW"/>
</dbReference>
<dbReference type="InterPro" id="IPR036871">
    <property type="entry name" value="PX_dom_sf"/>
</dbReference>
<evidence type="ECO:0000313" key="15">
    <source>
        <dbReference type="Proteomes" id="UP000095085"/>
    </source>
</evidence>
<dbReference type="Pfam" id="PF00787">
    <property type="entry name" value="PX"/>
    <property type="match status" value="1"/>
</dbReference>
<dbReference type="InterPro" id="IPR001683">
    <property type="entry name" value="PX_dom"/>
</dbReference>
<evidence type="ECO:0000256" key="1">
    <source>
        <dbReference type="ARBA" id="ARBA00004179"/>
    </source>
</evidence>
<evidence type="ECO:0000256" key="5">
    <source>
        <dbReference type="ARBA" id="ARBA00020436"/>
    </source>
</evidence>
<comment type="function">
    <text evidence="12">Required for retention of late Golgi membrane proteins. Component of the retrieval machinery that functions by direct interaction with the cytosolic tails of certain TGN membrane proteins during the sorting/budding process at the prevacuolar compartment. Binds phosphatidylinositol 3-phosphate (PtdIns(P3)).</text>
</comment>
<dbReference type="GO" id="GO:0032266">
    <property type="term" value="F:phosphatidylinositol-3-phosphate binding"/>
    <property type="evidence" value="ECO:0007669"/>
    <property type="project" value="TreeGrafter"/>
</dbReference>
<evidence type="ECO:0000259" key="13">
    <source>
        <dbReference type="PROSITE" id="PS50195"/>
    </source>
</evidence>